<comment type="caution">
    <text evidence="1">The sequence shown here is derived from an EMBL/GenBank/DDBJ whole genome shotgun (WGS) entry which is preliminary data.</text>
</comment>
<evidence type="ECO:0000313" key="1">
    <source>
        <dbReference type="EMBL" id="MPC63617.1"/>
    </source>
</evidence>
<accession>A0A5B7H2S1</accession>
<evidence type="ECO:0000313" key="2">
    <source>
        <dbReference type="Proteomes" id="UP000324222"/>
    </source>
</evidence>
<reference evidence="1 2" key="1">
    <citation type="submission" date="2019-05" db="EMBL/GenBank/DDBJ databases">
        <title>Another draft genome of Portunus trituberculatus and its Hox gene families provides insights of decapod evolution.</title>
        <authorList>
            <person name="Jeong J.-H."/>
            <person name="Song I."/>
            <person name="Kim S."/>
            <person name="Choi T."/>
            <person name="Kim D."/>
            <person name="Ryu S."/>
            <person name="Kim W."/>
        </authorList>
    </citation>
    <scope>NUCLEOTIDE SEQUENCE [LARGE SCALE GENOMIC DNA]</scope>
    <source>
        <tissue evidence="1">Muscle</tissue>
    </source>
</reference>
<keyword evidence="2" id="KW-1185">Reference proteome</keyword>
<organism evidence="1 2">
    <name type="scientific">Portunus trituberculatus</name>
    <name type="common">Swimming crab</name>
    <name type="synonym">Neptunus trituberculatus</name>
    <dbReference type="NCBI Taxonomy" id="210409"/>
    <lineage>
        <taxon>Eukaryota</taxon>
        <taxon>Metazoa</taxon>
        <taxon>Ecdysozoa</taxon>
        <taxon>Arthropoda</taxon>
        <taxon>Crustacea</taxon>
        <taxon>Multicrustacea</taxon>
        <taxon>Malacostraca</taxon>
        <taxon>Eumalacostraca</taxon>
        <taxon>Eucarida</taxon>
        <taxon>Decapoda</taxon>
        <taxon>Pleocyemata</taxon>
        <taxon>Brachyura</taxon>
        <taxon>Eubrachyura</taxon>
        <taxon>Portunoidea</taxon>
        <taxon>Portunidae</taxon>
        <taxon>Portuninae</taxon>
        <taxon>Portunus</taxon>
    </lineage>
</organism>
<dbReference type="AlphaFoldDB" id="A0A5B7H2S1"/>
<proteinExistence type="predicted"/>
<sequence length="73" mass="8256">MSKGRVGTCSATSPGRSFRLAAVANLRYFRDFFESPQVLQHKGSSRLTNTNLHLSGLFPEISVYFPRDYGQRM</sequence>
<gene>
    <name evidence="1" type="ORF">E2C01_057717</name>
</gene>
<name>A0A5B7H2S1_PORTR</name>
<protein>
    <submittedName>
        <fullName evidence="1">Uncharacterized protein</fullName>
    </submittedName>
</protein>
<dbReference type="Proteomes" id="UP000324222">
    <property type="component" value="Unassembled WGS sequence"/>
</dbReference>
<dbReference type="EMBL" id="VSRR010021051">
    <property type="protein sequence ID" value="MPC63617.1"/>
    <property type="molecule type" value="Genomic_DNA"/>
</dbReference>